<dbReference type="Gene3D" id="3.40.50.720">
    <property type="entry name" value="NAD(P)-binding Rossmann-like Domain"/>
    <property type="match status" value="1"/>
</dbReference>
<evidence type="ECO:0000313" key="7">
    <source>
        <dbReference type="Proteomes" id="UP000623461"/>
    </source>
</evidence>
<gene>
    <name evidence="3 6" type="primary">iolG</name>
    <name evidence="6" type="ORF">GCM10009721_42490</name>
</gene>
<sequence>MTKESHDMTVRIGMIGPGGMGQAHIDRIHTVIAGGRVVAVSDVDPARAAEVAARIDGTAYATSAELIASDEVDAVMICSYGPAHEVDVLAAVAAGKPVFCEKPLTPTAEAALRIMEAEQAGGRRLVTVGFMRRFDRSYRQMKSLLDSGELGETLMVHCAHRNPTVPQNYTWDMAINDTAIHEVDTMRWLLGEEFVSARVDKPKKTSLRFEHLQDPLVLILETESGVRVDDEIFVNCQFGYDIRCEAVAEKGTVSLADQNAVEVRDGSGHRNSIARDHNDRFWGAFVTEVQEWISAVARGEHAGSTSWDGYAAACVCDAGVRALTDEGVVKVEMIAKPDFYA</sequence>
<dbReference type="Pfam" id="PF22725">
    <property type="entry name" value="GFO_IDH_MocA_C3"/>
    <property type="match status" value="1"/>
</dbReference>
<proteinExistence type="inferred from homology"/>
<comment type="caution">
    <text evidence="6">The sequence shown here is derived from an EMBL/GenBank/DDBJ whole genome shotgun (WGS) entry which is preliminary data.</text>
</comment>
<dbReference type="PANTHER" id="PTHR43593">
    <property type="match status" value="1"/>
</dbReference>
<dbReference type="HAMAP" id="MF_01671">
    <property type="entry name" value="IolG"/>
    <property type="match status" value="1"/>
</dbReference>
<evidence type="ECO:0000259" key="4">
    <source>
        <dbReference type="Pfam" id="PF01408"/>
    </source>
</evidence>
<dbReference type="PANTHER" id="PTHR43593:SF1">
    <property type="entry name" value="INOSITOL 2-DEHYDROGENASE"/>
    <property type="match status" value="1"/>
</dbReference>
<dbReference type="InterPro" id="IPR055170">
    <property type="entry name" value="GFO_IDH_MocA-like_dom"/>
</dbReference>
<comment type="catalytic activity">
    <reaction evidence="3">
        <text>myo-inositol + NAD(+) = scyllo-inosose + NADH + H(+)</text>
        <dbReference type="Rhea" id="RHEA:16949"/>
        <dbReference type="ChEBI" id="CHEBI:15378"/>
        <dbReference type="ChEBI" id="CHEBI:17268"/>
        <dbReference type="ChEBI" id="CHEBI:17811"/>
        <dbReference type="ChEBI" id="CHEBI:57540"/>
        <dbReference type="ChEBI" id="CHEBI:57945"/>
        <dbReference type="EC" id="1.1.1.18"/>
    </reaction>
</comment>
<keyword evidence="7" id="KW-1185">Reference proteome</keyword>
<dbReference type="EMBL" id="BMNZ01000013">
    <property type="protein sequence ID" value="GGN10025.1"/>
    <property type="molecule type" value="Genomic_DNA"/>
</dbReference>
<dbReference type="Pfam" id="PF01408">
    <property type="entry name" value="GFO_IDH_MocA"/>
    <property type="match status" value="1"/>
</dbReference>
<protein>
    <recommendedName>
        <fullName evidence="3">Inositol 2-dehydrogenase</fullName>
        <ecNumber evidence="3">1.1.1.18</ecNumber>
    </recommendedName>
    <alternativeName>
        <fullName evidence="3">Myo-inositol 2-dehydrogenase</fullName>
        <shortName evidence="3">MI 2-dehydrogenase</shortName>
    </alternativeName>
</protein>
<keyword evidence="2 3" id="KW-0520">NAD</keyword>
<name>A0ABQ2IID2_9MICO</name>
<evidence type="ECO:0000313" key="6">
    <source>
        <dbReference type="EMBL" id="GGN10025.1"/>
    </source>
</evidence>
<evidence type="ECO:0000256" key="1">
    <source>
        <dbReference type="ARBA" id="ARBA00023002"/>
    </source>
</evidence>
<dbReference type="SUPFAM" id="SSF55347">
    <property type="entry name" value="Glyceraldehyde-3-phosphate dehydrogenase-like, C-terminal domain"/>
    <property type="match status" value="1"/>
</dbReference>
<evidence type="ECO:0000256" key="2">
    <source>
        <dbReference type="ARBA" id="ARBA00023027"/>
    </source>
</evidence>
<dbReference type="InterPro" id="IPR023794">
    <property type="entry name" value="MI/DCI_dehydrogenase"/>
</dbReference>
<feature type="domain" description="Gfo/Idh/MocA-like oxidoreductase N-terminal" evidence="4">
    <location>
        <begin position="10"/>
        <end position="129"/>
    </location>
</feature>
<comment type="function">
    <text evidence="3">Involved in the oxidation of myo-inositol (MI) to 2-keto-myo-inositol (2KMI or 2-inosose).</text>
</comment>
<dbReference type="InterPro" id="IPR050424">
    <property type="entry name" value="Gfo-Idh-MocA_inositol_DH"/>
</dbReference>
<organism evidence="6 7">
    <name type="scientific">Terrabacter tumescens</name>
    <dbReference type="NCBI Taxonomy" id="60443"/>
    <lineage>
        <taxon>Bacteria</taxon>
        <taxon>Bacillati</taxon>
        <taxon>Actinomycetota</taxon>
        <taxon>Actinomycetes</taxon>
        <taxon>Micrococcales</taxon>
        <taxon>Intrasporangiaceae</taxon>
        <taxon>Terrabacter</taxon>
    </lineage>
</organism>
<dbReference type="Proteomes" id="UP000623461">
    <property type="component" value="Unassembled WGS sequence"/>
</dbReference>
<dbReference type="EC" id="1.1.1.18" evidence="3"/>
<dbReference type="SUPFAM" id="SSF51735">
    <property type="entry name" value="NAD(P)-binding Rossmann-fold domains"/>
    <property type="match status" value="1"/>
</dbReference>
<comment type="similarity">
    <text evidence="3">Belongs to the Gfo/Idh/MocA family.</text>
</comment>
<dbReference type="Gene3D" id="3.30.360.10">
    <property type="entry name" value="Dihydrodipicolinate Reductase, domain 2"/>
    <property type="match status" value="1"/>
</dbReference>
<keyword evidence="1 3" id="KW-0560">Oxidoreductase</keyword>
<comment type="subunit">
    <text evidence="3">Homotetramer.</text>
</comment>
<reference evidence="7" key="1">
    <citation type="journal article" date="2019" name="Int. J. Syst. Evol. Microbiol.">
        <title>The Global Catalogue of Microorganisms (GCM) 10K type strain sequencing project: providing services to taxonomists for standard genome sequencing and annotation.</title>
        <authorList>
            <consortium name="The Broad Institute Genomics Platform"/>
            <consortium name="The Broad Institute Genome Sequencing Center for Infectious Disease"/>
            <person name="Wu L."/>
            <person name="Ma J."/>
        </authorList>
    </citation>
    <scope>NUCLEOTIDE SEQUENCE [LARGE SCALE GENOMIC DNA]</scope>
    <source>
        <strain evidence="7">JCM 1365</strain>
    </source>
</reference>
<accession>A0ABQ2IID2</accession>
<feature type="domain" description="GFO/IDH/MocA-like oxidoreductase" evidence="5">
    <location>
        <begin position="138"/>
        <end position="253"/>
    </location>
</feature>
<dbReference type="InterPro" id="IPR000683">
    <property type="entry name" value="Gfo/Idh/MocA-like_OxRdtase_N"/>
</dbReference>
<dbReference type="InterPro" id="IPR036291">
    <property type="entry name" value="NAD(P)-bd_dom_sf"/>
</dbReference>
<evidence type="ECO:0000256" key="3">
    <source>
        <dbReference type="HAMAP-Rule" id="MF_01671"/>
    </source>
</evidence>
<evidence type="ECO:0000259" key="5">
    <source>
        <dbReference type="Pfam" id="PF22725"/>
    </source>
</evidence>